<reference evidence="2" key="1">
    <citation type="journal article" date="2019" name="Int. J. Syst. Evol. Microbiol.">
        <title>The Global Catalogue of Microorganisms (GCM) 10K type strain sequencing project: providing services to taxonomists for standard genome sequencing and annotation.</title>
        <authorList>
            <consortium name="The Broad Institute Genomics Platform"/>
            <consortium name="The Broad Institute Genome Sequencing Center for Infectious Disease"/>
            <person name="Wu L."/>
            <person name="Ma J."/>
        </authorList>
    </citation>
    <scope>NUCLEOTIDE SEQUENCE [LARGE SCALE GENOMIC DNA]</scope>
    <source>
        <strain evidence="2">JCM 4586</strain>
    </source>
</reference>
<evidence type="ECO:0000313" key="2">
    <source>
        <dbReference type="Proteomes" id="UP000659223"/>
    </source>
</evidence>
<dbReference type="EMBL" id="BMUT01000001">
    <property type="protein sequence ID" value="GGX65396.1"/>
    <property type="molecule type" value="Genomic_DNA"/>
</dbReference>
<protein>
    <submittedName>
        <fullName evidence="1">Uncharacterized protein</fullName>
    </submittedName>
</protein>
<gene>
    <name evidence="1" type="ORF">GCM10010324_08010</name>
</gene>
<name>A0ABQ2Y4W7_9ACTN</name>
<comment type="caution">
    <text evidence="1">The sequence shown here is derived from an EMBL/GenBank/DDBJ whole genome shotgun (WGS) entry which is preliminary data.</text>
</comment>
<sequence>MAPITLRVMGAMVMSGVLTALPGLPALRRRGAGPLGSGEIGYLHDRREVGGQVRMP</sequence>
<keyword evidence="2" id="KW-1185">Reference proteome</keyword>
<organism evidence="1 2">
    <name type="scientific">Streptomyces hiroshimensis</name>
    <dbReference type="NCBI Taxonomy" id="66424"/>
    <lineage>
        <taxon>Bacteria</taxon>
        <taxon>Bacillati</taxon>
        <taxon>Actinomycetota</taxon>
        <taxon>Actinomycetes</taxon>
        <taxon>Kitasatosporales</taxon>
        <taxon>Streptomycetaceae</taxon>
        <taxon>Streptomyces</taxon>
    </lineage>
</organism>
<accession>A0ABQ2Y4W7</accession>
<proteinExistence type="predicted"/>
<dbReference type="Proteomes" id="UP000659223">
    <property type="component" value="Unassembled WGS sequence"/>
</dbReference>
<evidence type="ECO:0000313" key="1">
    <source>
        <dbReference type="EMBL" id="GGX65396.1"/>
    </source>
</evidence>